<dbReference type="Gene3D" id="2.40.128.600">
    <property type="match status" value="1"/>
</dbReference>
<evidence type="ECO:0000259" key="1">
    <source>
        <dbReference type="Pfam" id="PF11954"/>
    </source>
</evidence>
<dbReference type="Proteomes" id="UP000001197">
    <property type="component" value="Chromosome 5"/>
</dbReference>
<gene>
    <name evidence="2" type="ORF">PODANS_5_1605</name>
</gene>
<dbReference type="InterPro" id="IPR021860">
    <property type="entry name" value="Peptidase_S12_Pab87-rel_C"/>
</dbReference>
<evidence type="ECO:0000313" key="3">
    <source>
        <dbReference type="EMBL" id="CDP29023.1"/>
    </source>
</evidence>
<keyword evidence="4" id="KW-1185">Reference proteome</keyword>
<dbReference type="AlphaFoldDB" id="B2AET1"/>
<dbReference type="GeneID" id="6188338"/>
<dbReference type="EMBL" id="CU633457">
    <property type="protein sequence ID" value="CAP61947.1"/>
    <property type="molecule type" value="Genomic_DNA"/>
</dbReference>
<evidence type="ECO:0000313" key="2">
    <source>
        <dbReference type="EMBL" id="CAP61947.1"/>
    </source>
</evidence>
<dbReference type="VEuPathDB" id="FungiDB:PODANS_5_1605"/>
<sequence length="162" mass="18715">MIHRSEVQLETLLDTNDPNDYPNLAAEFTAISLGHMDRIKKELDMKRKPGTIRRPQGEYSGKYWNEIKNFCIKIIETDGKLEMRFQGRESGAFELAHYENDTFTWWMPYDEIARRGRYIGDYAALYYLIKFSSSAGGGIDTLGWAWNLNLPDEIATFSAEGK</sequence>
<protein>
    <submittedName>
        <fullName evidence="2">Podospora anserina S mat+ genomic DNA chromosome 5, supercontig 1</fullName>
    </submittedName>
</protein>
<reference evidence="4" key="3">
    <citation type="journal article" date="2014" name="Genetics">
        <title>Maintaining two mating types: Structure of the mating type locus and its role in heterokaryosis in Podospora anserina.</title>
        <authorList>
            <person name="Grognet P."/>
            <person name="Bidard F."/>
            <person name="Kuchly C."/>
            <person name="Tong L.C.H."/>
            <person name="Coppin E."/>
            <person name="Benkhali J.A."/>
            <person name="Couloux A."/>
            <person name="Wincker P."/>
            <person name="Debuchy R."/>
            <person name="Silar P."/>
        </authorList>
    </citation>
    <scope>GENOME REANNOTATION</scope>
    <source>
        <strain evidence="4">S / ATCC MYA-4624 / DSM 980 / FGSC 10383</strain>
    </source>
</reference>
<name>B2AET1_PODAN</name>
<feature type="domain" description="Peptidase S12 Pab87-related C-terminal" evidence="1">
    <location>
        <begin position="52"/>
        <end position="150"/>
    </location>
</feature>
<dbReference type="KEGG" id="pan:PODANSg1187"/>
<accession>B2AET1</accession>
<reference evidence="2 4" key="1">
    <citation type="journal article" date="2008" name="Genome Biol.">
        <title>The genome sequence of the model ascomycete fungus Podospora anserina.</title>
        <authorList>
            <person name="Espagne E."/>
            <person name="Lespinet O."/>
            <person name="Malagnac F."/>
            <person name="Da Silva C."/>
            <person name="Jaillon O."/>
            <person name="Porcel B.M."/>
            <person name="Couloux A."/>
            <person name="Aury J.-M."/>
            <person name="Segurens B."/>
            <person name="Poulain J."/>
            <person name="Anthouard V."/>
            <person name="Grossetete S."/>
            <person name="Khalili H."/>
            <person name="Coppin E."/>
            <person name="Dequard-Chablat M."/>
            <person name="Picard M."/>
            <person name="Contamine V."/>
            <person name="Arnaise S."/>
            <person name="Bourdais A."/>
            <person name="Berteaux-Lecellier V."/>
            <person name="Gautheret D."/>
            <person name="de Vries R.P."/>
            <person name="Battaglia E."/>
            <person name="Coutinho P.M."/>
            <person name="Danchin E.G.J."/>
            <person name="Henrissat B."/>
            <person name="El Khoury R."/>
            <person name="Sainsard-Chanet A."/>
            <person name="Boivin A."/>
            <person name="Pinan-Lucarre B."/>
            <person name="Sellem C.H."/>
            <person name="Debuchy R."/>
            <person name="Wincker P."/>
            <person name="Weissenbach J."/>
            <person name="Silar P."/>
        </authorList>
    </citation>
    <scope>NUCLEOTIDE SEQUENCE [LARGE SCALE GENOMIC DNA]</scope>
    <source>
        <strain evidence="4">S / ATCC MYA-4624 / DSM 980 / FGSC 10383</strain>
        <strain evidence="2">S mat+</strain>
    </source>
</reference>
<dbReference type="EMBL" id="FO904940">
    <property type="protein sequence ID" value="CDP29023.1"/>
    <property type="molecule type" value="Genomic_DNA"/>
</dbReference>
<reference evidence="3" key="4">
    <citation type="submission" date="2015-04" db="EMBL/GenBank/DDBJ databases">
        <title>Maintaining two mating types: Structure of the mating type locus and its role in heterokaryosis in Podospora anserina.</title>
        <authorList>
            <person name="Grognet P."/>
            <person name="Bidard F."/>
            <person name="Kuchly C."/>
            <person name="Chan Ho Tong L."/>
            <person name="Coppin E."/>
            <person name="Ait Benkhali J."/>
            <person name="Couloux A."/>
            <person name="Wincker P."/>
            <person name="Debuchy R."/>
            <person name="Silar P."/>
        </authorList>
    </citation>
    <scope>NUCLEOTIDE SEQUENCE</scope>
</reference>
<reference evidence="2" key="2">
    <citation type="submission" date="2008-07" db="EMBL/GenBank/DDBJ databases">
        <authorList>
            <person name="Genoscope - CEA"/>
        </authorList>
    </citation>
    <scope>NUCLEOTIDE SEQUENCE</scope>
    <source>
        <strain evidence="2">S mat+</strain>
    </source>
</reference>
<dbReference type="RefSeq" id="XP_001904170.1">
    <property type="nucleotide sequence ID" value="XM_001904135.1"/>
</dbReference>
<evidence type="ECO:0000313" key="4">
    <source>
        <dbReference type="Proteomes" id="UP000001197"/>
    </source>
</evidence>
<dbReference type="OrthoDB" id="4575146at2759"/>
<dbReference type="Pfam" id="PF11954">
    <property type="entry name" value="DUF3471"/>
    <property type="match status" value="1"/>
</dbReference>
<proteinExistence type="predicted"/>
<dbReference type="HOGENOM" id="CLU_116824_0_0_1"/>
<organism evidence="2">
    <name type="scientific">Podospora anserina (strain S / ATCC MYA-4624 / DSM 980 / FGSC 10383)</name>
    <name type="common">Pleurage anserina</name>
    <dbReference type="NCBI Taxonomy" id="515849"/>
    <lineage>
        <taxon>Eukaryota</taxon>
        <taxon>Fungi</taxon>
        <taxon>Dikarya</taxon>
        <taxon>Ascomycota</taxon>
        <taxon>Pezizomycotina</taxon>
        <taxon>Sordariomycetes</taxon>
        <taxon>Sordariomycetidae</taxon>
        <taxon>Sordariales</taxon>
        <taxon>Podosporaceae</taxon>
        <taxon>Podospora</taxon>
        <taxon>Podospora anserina</taxon>
    </lineage>
</organism>